<dbReference type="SUPFAM" id="SSF56112">
    <property type="entry name" value="Protein kinase-like (PK-like)"/>
    <property type="match status" value="1"/>
</dbReference>
<dbReference type="PANTHER" id="PTHR24416">
    <property type="entry name" value="TYROSINE-PROTEIN KINASE RECEPTOR"/>
    <property type="match status" value="1"/>
</dbReference>
<evidence type="ECO:0000256" key="3">
    <source>
        <dbReference type="ARBA" id="ARBA00022741"/>
    </source>
</evidence>
<name>A0A7D9HHW6_PARCT</name>
<dbReference type="GO" id="GO:0005524">
    <property type="term" value="F:ATP binding"/>
    <property type="evidence" value="ECO:0007669"/>
    <property type="project" value="UniProtKB-KW"/>
</dbReference>
<evidence type="ECO:0000256" key="4">
    <source>
        <dbReference type="ARBA" id="ARBA00022777"/>
    </source>
</evidence>
<dbReference type="AlphaFoldDB" id="A0A7D9HHW6"/>
<dbReference type="InterPro" id="IPR001245">
    <property type="entry name" value="Ser-Thr/Tyr_kinase_cat_dom"/>
</dbReference>
<dbReference type="GO" id="GO:0050793">
    <property type="term" value="P:regulation of developmental process"/>
    <property type="evidence" value="ECO:0007669"/>
    <property type="project" value="UniProtKB-ARBA"/>
</dbReference>
<dbReference type="InterPro" id="IPR050122">
    <property type="entry name" value="RTK"/>
</dbReference>
<keyword evidence="4" id="KW-0418">Kinase</keyword>
<keyword evidence="9" id="KW-1185">Reference proteome</keyword>
<dbReference type="PROSITE" id="PS00109">
    <property type="entry name" value="PROTEIN_KINASE_TYR"/>
    <property type="match status" value="1"/>
</dbReference>
<dbReference type="EMBL" id="CACRXK020000884">
    <property type="protein sequence ID" value="CAB3985540.1"/>
    <property type="molecule type" value="Genomic_DNA"/>
</dbReference>
<gene>
    <name evidence="8" type="ORF">PACLA_8A017503</name>
</gene>
<feature type="non-terminal residue" evidence="8">
    <location>
        <position position="1"/>
    </location>
</feature>
<dbReference type="Gene3D" id="1.10.510.10">
    <property type="entry name" value="Transferase(Phosphotransferase) domain 1"/>
    <property type="match status" value="1"/>
</dbReference>
<dbReference type="GO" id="GO:0012505">
    <property type="term" value="C:endomembrane system"/>
    <property type="evidence" value="ECO:0007669"/>
    <property type="project" value="UniProtKB-SubCell"/>
</dbReference>
<sequence>MPNDTTSSIPVNGSERYKIEETGMKQTEDLNFVIASRINEEMRAALDPKELESFARQIATGMKHVSGLGIVHRDLAARNILLGEEKVLKISDFGLSREEAYIKRSNGKIPFRWLSIEAIQERTYSTASDVWAFGVVLWEICTLGDTPYSSVSDRDLKDFLLAGKRLEKVNSCTDD</sequence>
<dbReference type="OrthoDB" id="3256376at2759"/>
<evidence type="ECO:0000256" key="7">
    <source>
        <dbReference type="ARBA" id="ARBA00023137"/>
    </source>
</evidence>
<dbReference type="GO" id="GO:0043235">
    <property type="term" value="C:receptor complex"/>
    <property type="evidence" value="ECO:0007669"/>
    <property type="project" value="TreeGrafter"/>
</dbReference>
<dbReference type="InterPro" id="IPR011009">
    <property type="entry name" value="Kinase-like_dom_sf"/>
</dbReference>
<dbReference type="GO" id="GO:0030182">
    <property type="term" value="P:neuron differentiation"/>
    <property type="evidence" value="ECO:0007669"/>
    <property type="project" value="UniProtKB-ARBA"/>
</dbReference>
<comment type="caution">
    <text evidence="8">The sequence shown here is derived from an EMBL/GenBank/DDBJ whole genome shotgun (WGS) entry which is preliminary data.</text>
</comment>
<keyword evidence="3" id="KW-0547">Nucleotide-binding</keyword>
<keyword evidence="8" id="KW-0675">Receptor</keyword>
<reference evidence="8" key="1">
    <citation type="submission" date="2020-04" db="EMBL/GenBank/DDBJ databases">
        <authorList>
            <person name="Alioto T."/>
            <person name="Alioto T."/>
            <person name="Gomez Garrido J."/>
        </authorList>
    </citation>
    <scope>NUCLEOTIDE SEQUENCE</scope>
    <source>
        <strain evidence="8">A484AB</strain>
    </source>
</reference>
<dbReference type="GO" id="GO:0004714">
    <property type="term" value="F:transmembrane receptor protein tyrosine kinase activity"/>
    <property type="evidence" value="ECO:0007669"/>
    <property type="project" value="TreeGrafter"/>
</dbReference>
<evidence type="ECO:0000256" key="5">
    <source>
        <dbReference type="ARBA" id="ARBA00022840"/>
    </source>
</evidence>
<organism evidence="8 9">
    <name type="scientific">Paramuricea clavata</name>
    <name type="common">Red gorgonian</name>
    <name type="synonym">Violescent sea-whip</name>
    <dbReference type="NCBI Taxonomy" id="317549"/>
    <lineage>
        <taxon>Eukaryota</taxon>
        <taxon>Metazoa</taxon>
        <taxon>Cnidaria</taxon>
        <taxon>Anthozoa</taxon>
        <taxon>Octocorallia</taxon>
        <taxon>Malacalcyonacea</taxon>
        <taxon>Plexauridae</taxon>
        <taxon>Paramuricea</taxon>
    </lineage>
</organism>
<dbReference type="PROSITE" id="PS50011">
    <property type="entry name" value="PROTEIN_KINASE_DOM"/>
    <property type="match status" value="1"/>
</dbReference>
<keyword evidence="7" id="KW-0829">Tyrosine-protein kinase</keyword>
<dbReference type="InterPro" id="IPR008266">
    <property type="entry name" value="Tyr_kinase_AS"/>
</dbReference>
<evidence type="ECO:0000256" key="2">
    <source>
        <dbReference type="ARBA" id="ARBA00022679"/>
    </source>
</evidence>
<dbReference type="GO" id="GO:0005886">
    <property type="term" value="C:plasma membrane"/>
    <property type="evidence" value="ECO:0007669"/>
    <property type="project" value="TreeGrafter"/>
</dbReference>
<protein>
    <submittedName>
        <fullName evidence="8">Platelet-derived growth factor receptor alpha</fullName>
    </submittedName>
</protein>
<comment type="subcellular location">
    <subcellularLocation>
        <location evidence="1">Endomembrane system</location>
    </subcellularLocation>
</comment>
<evidence type="ECO:0000256" key="6">
    <source>
        <dbReference type="ARBA" id="ARBA00023136"/>
    </source>
</evidence>
<dbReference type="Proteomes" id="UP001152795">
    <property type="component" value="Unassembled WGS sequence"/>
</dbReference>
<dbReference type="PRINTS" id="PR00109">
    <property type="entry name" value="TYRKINASE"/>
</dbReference>
<keyword evidence="2" id="KW-0808">Transferase</keyword>
<evidence type="ECO:0000313" key="9">
    <source>
        <dbReference type="Proteomes" id="UP001152795"/>
    </source>
</evidence>
<dbReference type="FunFam" id="1.10.510.10:FF:001512">
    <property type="entry name" value="Receptor tyrosine-protein kinase erbB-2"/>
    <property type="match status" value="1"/>
</dbReference>
<dbReference type="PANTHER" id="PTHR24416:SF594">
    <property type="entry name" value="PROTEIN KINASE DOMAIN-CONTAINING PROTEIN"/>
    <property type="match status" value="1"/>
</dbReference>
<dbReference type="GO" id="GO:0007169">
    <property type="term" value="P:cell surface receptor protein tyrosine kinase signaling pathway"/>
    <property type="evidence" value="ECO:0007669"/>
    <property type="project" value="TreeGrafter"/>
</dbReference>
<proteinExistence type="predicted"/>
<dbReference type="GO" id="GO:0048468">
    <property type="term" value="P:cell development"/>
    <property type="evidence" value="ECO:0007669"/>
    <property type="project" value="UniProtKB-ARBA"/>
</dbReference>
<dbReference type="SMART" id="SM00219">
    <property type="entry name" value="TyrKc"/>
    <property type="match status" value="1"/>
</dbReference>
<evidence type="ECO:0000256" key="1">
    <source>
        <dbReference type="ARBA" id="ARBA00004308"/>
    </source>
</evidence>
<dbReference type="Pfam" id="PF07714">
    <property type="entry name" value="PK_Tyr_Ser-Thr"/>
    <property type="match status" value="1"/>
</dbReference>
<dbReference type="InterPro" id="IPR020635">
    <property type="entry name" value="Tyr_kinase_cat_dom"/>
</dbReference>
<evidence type="ECO:0000313" key="8">
    <source>
        <dbReference type="EMBL" id="CAB3985540.1"/>
    </source>
</evidence>
<keyword evidence="5" id="KW-0067">ATP-binding</keyword>
<dbReference type="InterPro" id="IPR000719">
    <property type="entry name" value="Prot_kinase_dom"/>
</dbReference>
<accession>A0A7D9HHW6</accession>
<keyword evidence="6" id="KW-0472">Membrane</keyword>